<reference evidence="1 2" key="1">
    <citation type="submission" date="2017-11" db="EMBL/GenBank/DDBJ databases">
        <title>Bacillus camelliae sp. nov., isolated from pu'er tea.</title>
        <authorList>
            <person name="Niu L."/>
        </authorList>
    </citation>
    <scope>NUCLEOTIDE SEQUENCE [LARGE SCALE GENOMIC DNA]</scope>
    <source>
        <strain evidence="1 2">7578-1</strain>
    </source>
</reference>
<proteinExistence type="predicted"/>
<comment type="caution">
    <text evidence="1">The sequence shown here is derived from an EMBL/GenBank/DDBJ whole genome shotgun (WGS) entry which is preliminary data.</text>
</comment>
<evidence type="ECO:0000313" key="1">
    <source>
        <dbReference type="EMBL" id="PKR82499.1"/>
    </source>
</evidence>
<dbReference type="EMBL" id="PIQO01000041">
    <property type="protein sequence ID" value="PKR82499.1"/>
    <property type="molecule type" value="Genomic_DNA"/>
</dbReference>
<gene>
    <name evidence="1" type="ORF">CWO92_24165</name>
</gene>
<evidence type="ECO:0000313" key="2">
    <source>
        <dbReference type="Proteomes" id="UP000233440"/>
    </source>
</evidence>
<name>A0A2N3LD24_9BACI</name>
<dbReference type="RefSeq" id="WP_101356738.1">
    <property type="nucleotide sequence ID" value="NZ_PIQO01000041.1"/>
</dbReference>
<dbReference type="AlphaFoldDB" id="A0A2N3LD24"/>
<dbReference type="OrthoDB" id="2906813at2"/>
<accession>A0A2N3LD24</accession>
<sequence>MQIHIDIHVNDGLGGMLFFANPHVKMAYFKVDPDREAAKWAYARIYEASMEMGGRSLEIEKVFYNGDHNITELVKEMQDSFDLQEWRRERYLK</sequence>
<keyword evidence="2" id="KW-1185">Reference proteome</keyword>
<organism evidence="1 2">
    <name type="scientific">Heyndrickxia camelliae</name>
    <dbReference type="NCBI Taxonomy" id="1707093"/>
    <lineage>
        <taxon>Bacteria</taxon>
        <taxon>Bacillati</taxon>
        <taxon>Bacillota</taxon>
        <taxon>Bacilli</taxon>
        <taxon>Bacillales</taxon>
        <taxon>Bacillaceae</taxon>
        <taxon>Heyndrickxia</taxon>
    </lineage>
</organism>
<protein>
    <submittedName>
        <fullName evidence="1">Uncharacterized protein</fullName>
    </submittedName>
</protein>
<dbReference type="Proteomes" id="UP000233440">
    <property type="component" value="Unassembled WGS sequence"/>
</dbReference>